<dbReference type="WBParaSite" id="jg19704">
    <property type="protein sequence ID" value="jg19704"/>
    <property type="gene ID" value="jg19704"/>
</dbReference>
<evidence type="ECO:0000313" key="2">
    <source>
        <dbReference type="WBParaSite" id="jg19704"/>
    </source>
</evidence>
<dbReference type="InterPro" id="IPR050214">
    <property type="entry name" value="Cys_Synth/Cystath_Beta-Synth"/>
</dbReference>
<keyword evidence="1" id="KW-1185">Reference proteome</keyword>
<dbReference type="Proteomes" id="UP000887574">
    <property type="component" value="Unplaced"/>
</dbReference>
<accession>A0A915DGR6</accession>
<dbReference type="AlphaFoldDB" id="A0A915DGR6"/>
<sequence length="82" mass="8626">MLADLIFLTVHSEEAIVMSRRLALEEGLLCAISGGANACAAMKVANLPGMEGKLVVTGRRGGPQNAQPVNFSSDIFSCVYVD</sequence>
<organism evidence="1 2">
    <name type="scientific">Ditylenchus dipsaci</name>
    <dbReference type="NCBI Taxonomy" id="166011"/>
    <lineage>
        <taxon>Eukaryota</taxon>
        <taxon>Metazoa</taxon>
        <taxon>Ecdysozoa</taxon>
        <taxon>Nematoda</taxon>
        <taxon>Chromadorea</taxon>
        <taxon>Rhabditida</taxon>
        <taxon>Tylenchina</taxon>
        <taxon>Tylenchomorpha</taxon>
        <taxon>Sphaerularioidea</taxon>
        <taxon>Anguinidae</taxon>
        <taxon>Anguininae</taxon>
        <taxon>Ditylenchus</taxon>
    </lineage>
</organism>
<evidence type="ECO:0000313" key="1">
    <source>
        <dbReference type="Proteomes" id="UP000887574"/>
    </source>
</evidence>
<name>A0A915DGR6_9BILA</name>
<dbReference type="InterPro" id="IPR036052">
    <property type="entry name" value="TrpB-like_PALP_sf"/>
</dbReference>
<dbReference type="Gene3D" id="3.40.50.1100">
    <property type="match status" value="1"/>
</dbReference>
<dbReference type="GO" id="GO:0019344">
    <property type="term" value="P:cysteine biosynthetic process"/>
    <property type="evidence" value="ECO:0007669"/>
    <property type="project" value="UniProtKB-ARBA"/>
</dbReference>
<reference evidence="2" key="1">
    <citation type="submission" date="2022-11" db="UniProtKB">
        <authorList>
            <consortium name="WormBaseParasite"/>
        </authorList>
    </citation>
    <scope>IDENTIFICATION</scope>
</reference>
<dbReference type="PANTHER" id="PTHR10314">
    <property type="entry name" value="CYSTATHIONINE BETA-SYNTHASE"/>
    <property type="match status" value="1"/>
</dbReference>
<protein>
    <submittedName>
        <fullName evidence="2">Uncharacterized protein</fullName>
    </submittedName>
</protein>
<dbReference type="SUPFAM" id="SSF53686">
    <property type="entry name" value="Tryptophan synthase beta subunit-like PLP-dependent enzymes"/>
    <property type="match status" value="1"/>
</dbReference>
<proteinExistence type="predicted"/>